<proteinExistence type="predicted"/>
<dbReference type="InterPro" id="IPR025285">
    <property type="entry name" value="DUF4145"/>
</dbReference>
<evidence type="ECO:0000313" key="3">
    <source>
        <dbReference type="Proteomes" id="UP000572051"/>
    </source>
</evidence>
<dbReference type="AlphaFoldDB" id="A0A7Z0EN93"/>
<gene>
    <name evidence="2" type="ORF">HNR10_003055</name>
</gene>
<comment type="caution">
    <text evidence="2">The sequence shown here is derived from an EMBL/GenBank/DDBJ whole genome shotgun (WGS) entry which is preliminary data.</text>
</comment>
<reference evidence="2 3" key="1">
    <citation type="submission" date="2020-07" db="EMBL/GenBank/DDBJ databases">
        <title>Sequencing the genomes of 1000 actinobacteria strains.</title>
        <authorList>
            <person name="Klenk H.-P."/>
        </authorList>
    </citation>
    <scope>NUCLEOTIDE SEQUENCE [LARGE SCALE GENOMIC DNA]</scope>
    <source>
        <strain evidence="2 3">DSM 44442</strain>
    </source>
</reference>
<feature type="domain" description="DUF4145" evidence="1">
    <location>
        <begin position="105"/>
        <end position="190"/>
    </location>
</feature>
<dbReference type="Proteomes" id="UP000572051">
    <property type="component" value="Unassembled WGS sequence"/>
</dbReference>
<keyword evidence="3" id="KW-1185">Reference proteome</keyword>
<protein>
    <recommendedName>
        <fullName evidence="1">DUF4145 domain-containing protein</fullName>
    </recommendedName>
</protein>
<name>A0A7Z0EN93_9ACTN</name>
<evidence type="ECO:0000259" key="1">
    <source>
        <dbReference type="Pfam" id="PF13643"/>
    </source>
</evidence>
<dbReference type="EMBL" id="JACCFS010000001">
    <property type="protein sequence ID" value="NYJ35174.1"/>
    <property type="molecule type" value="Genomic_DNA"/>
</dbReference>
<accession>A0A7Z0EN93</accession>
<evidence type="ECO:0000313" key="2">
    <source>
        <dbReference type="EMBL" id="NYJ35174.1"/>
    </source>
</evidence>
<dbReference type="Pfam" id="PF13643">
    <property type="entry name" value="DUF4145"/>
    <property type="match status" value="1"/>
</dbReference>
<sequence length="209" mass="23389">MTNFAQVAFRDCNWCGAQLVGMNQVWSQKQVQGASKKRSWAVYSCPNCAGVTCIELRIIQPNQASPGTFSHAVEVVEIQEIPESNRSRHQIKHLPQDVEDYFSDALRIMGAGVPDGAAVQLRRTLEAAASHHDVSERNLVQSIEKLIDKGLVTRDFGEVLQHIRKIGNMGAHATDERLGEEEVERALRFTVQVLKNLFEVPGELEELKE</sequence>
<organism evidence="2 3">
    <name type="scientific">Nocardiopsis aegyptia</name>
    <dbReference type="NCBI Taxonomy" id="220378"/>
    <lineage>
        <taxon>Bacteria</taxon>
        <taxon>Bacillati</taxon>
        <taxon>Actinomycetota</taxon>
        <taxon>Actinomycetes</taxon>
        <taxon>Streptosporangiales</taxon>
        <taxon>Nocardiopsidaceae</taxon>
        <taxon>Nocardiopsis</taxon>
    </lineage>
</organism>
<dbReference type="RefSeq" id="WP_179824181.1">
    <property type="nucleotide sequence ID" value="NZ_JACCFS010000001.1"/>
</dbReference>